<evidence type="ECO:0000256" key="1">
    <source>
        <dbReference type="SAM" id="MobiDB-lite"/>
    </source>
</evidence>
<accession>A0AA36EB09</accession>
<gene>
    <name evidence="3" type="ORF">LSALG_LOCUS28136</name>
</gene>
<evidence type="ECO:0000313" key="3">
    <source>
        <dbReference type="EMBL" id="CAI9288867.1"/>
    </source>
</evidence>
<dbReference type="InterPro" id="IPR025486">
    <property type="entry name" value="DUF4378"/>
</dbReference>
<dbReference type="AlphaFoldDB" id="A0AA36EB09"/>
<dbReference type="PANTHER" id="PTHR47212">
    <property type="entry name" value="ADHESIN-LIKE PROTEIN, PUTATIVE (DUF3741)-RELATED"/>
    <property type="match status" value="1"/>
</dbReference>
<feature type="region of interest" description="Disordered" evidence="1">
    <location>
        <begin position="154"/>
        <end position="184"/>
    </location>
</feature>
<sequence>MARKSPKCPPTVEPNQSGCTWNFNGMFDHHHHHGHPHRKLLSFDEQLRSINIESKKKKSLKEETSSSNHTTTMEKSFWKKIKSRYENPNKKKENPIYNSIVVLKPPSQRVMESPVDVGCVCSYLHSHHKSTSNQQIVKHNRVSFNDVRKKLNDTKKVKKKKKKKNNIRKGSEPGQNDENAHRPEKLKLVPFLKKQGDPDVFVEARRHLAERLRQVVKGECEGEASSSKRVSRTLERVLLSSPIHMSIANFYREIDDICVEKSLLTMDSDPNNIGAMEVSQMEMTLDVSSPKVNFKLENMENDQFRENPSPVSVLESIFADNSSSPTSTIESSVEHHIQPRCLDFEEHSQASSPSHQKTSLSSFMEDRGLISAYVNEIYEASESNWEDFLATDYPSELSCDHKLLHDCVKEVLIGLNMRIMFVSSKIRAFSLEDDVVNEVMEQVEWHNGRFMIPRTLDNLVRRDIAKGGEWVHVADGNDVVFQVVDETLQVLIMEAISDISV</sequence>
<protein>
    <recommendedName>
        <fullName evidence="2">DUF4378 domain-containing protein</fullName>
    </recommendedName>
</protein>
<keyword evidence="4" id="KW-1185">Reference proteome</keyword>
<proteinExistence type="predicted"/>
<name>A0AA36EB09_LACSI</name>
<feature type="compositionally biased region" description="Basic residues" evidence="1">
    <location>
        <begin position="156"/>
        <end position="167"/>
    </location>
</feature>
<feature type="domain" description="DUF4378" evidence="2">
    <location>
        <begin position="357"/>
        <end position="493"/>
    </location>
</feature>
<evidence type="ECO:0000259" key="2">
    <source>
        <dbReference type="Pfam" id="PF14309"/>
    </source>
</evidence>
<dbReference type="Pfam" id="PF14309">
    <property type="entry name" value="DUF4378"/>
    <property type="match status" value="1"/>
</dbReference>
<reference evidence="3" key="1">
    <citation type="submission" date="2023-04" db="EMBL/GenBank/DDBJ databases">
        <authorList>
            <person name="Vijverberg K."/>
            <person name="Xiong W."/>
            <person name="Schranz E."/>
        </authorList>
    </citation>
    <scope>NUCLEOTIDE SEQUENCE</scope>
</reference>
<dbReference type="PANTHER" id="PTHR47212:SF10">
    <property type="entry name" value="DUF4378 DOMAIN-CONTAINING PROTEIN"/>
    <property type="match status" value="1"/>
</dbReference>
<dbReference type="EMBL" id="OX465082">
    <property type="protein sequence ID" value="CAI9288867.1"/>
    <property type="molecule type" value="Genomic_DNA"/>
</dbReference>
<evidence type="ECO:0000313" key="4">
    <source>
        <dbReference type="Proteomes" id="UP001177003"/>
    </source>
</evidence>
<organism evidence="3 4">
    <name type="scientific">Lactuca saligna</name>
    <name type="common">Willowleaf lettuce</name>
    <dbReference type="NCBI Taxonomy" id="75948"/>
    <lineage>
        <taxon>Eukaryota</taxon>
        <taxon>Viridiplantae</taxon>
        <taxon>Streptophyta</taxon>
        <taxon>Embryophyta</taxon>
        <taxon>Tracheophyta</taxon>
        <taxon>Spermatophyta</taxon>
        <taxon>Magnoliopsida</taxon>
        <taxon>eudicotyledons</taxon>
        <taxon>Gunneridae</taxon>
        <taxon>Pentapetalae</taxon>
        <taxon>asterids</taxon>
        <taxon>campanulids</taxon>
        <taxon>Asterales</taxon>
        <taxon>Asteraceae</taxon>
        <taxon>Cichorioideae</taxon>
        <taxon>Cichorieae</taxon>
        <taxon>Lactucinae</taxon>
        <taxon>Lactuca</taxon>
    </lineage>
</organism>
<dbReference type="Proteomes" id="UP001177003">
    <property type="component" value="Chromosome 6"/>
</dbReference>